<accession>A0A5E8HF80</accession>
<reference evidence="1 2" key="1">
    <citation type="submission" date="2013-04" db="EMBL/GenBank/DDBJ databases">
        <authorList>
            <person name="Harkins D.M."/>
            <person name="Durkin A.S."/>
            <person name="Brinkac L.M."/>
            <person name="Haft D.H."/>
            <person name="Selengut J.D."/>
            <person name="Sanka R."/>
            <person name="DePew J."/>
            <person name="Purushe J."/>
            <person name="Hartskeerl R.A."/>
            <person name="Ahmed A."/>
            <person name="van der Linden H."/>
            <person name="Goris M.G.A."/>
            <person name="Vinetz J.M."/>
            <person name="Sutton G.G."/>
            <person name="Nierman W.C."/>
            <person name="Fouts D.E."/>
        </authorList>
    </citation>
    <scope>NUCLEOTIDE SEQUENCE [LARGE SCALE GENOMIC DNA]</scope>
    <source>
        <strain evidence="1 2">Sao Paulo</strain>
    </source>
</reference>
<comment type="caution">
    <text evidence="1">The sequence shown here is derived from an EMBL/GenBank/DDBJ whole genome shotgun (WGS) entry which is preliminary data.</text>
</comment>
<dbReference type="EMBL" id="AOGX02000015">
    <property type="protein sequence ID" value="EOQ89945.1"/>
    <property type="molecule type" value="Genomic_DNA"/>
</dbReference>
<gene>
    <name evidence="1" type="ORF">LEP1GSC202_0767</name>
</gene>
<name>A0A5E8HF80_9LEPT</name>
<dbReference type="Proteomes" id="UP000013996">
    <property type="component" value="Unassembled WGS sequence"/>
</dbReference>
<protein>
    <submittedName>
        <fullName evidence="1">Uncharacterized protein</fullName>
    </submittedName>
</protein>
<organism evidence="1 2">
    <name type="scientific">Leptospira yanagawae serovar Saopaulo str. Sao Paulo = ATCC 700523</name>
    <dbReference type="NCBI Taxonomy" id="1249483"/>
    <lineage>
        <taxon>Bacteria</taxon>
        <taxon>Pseudomonadati</taxon>
        <taxon>Spirochaetota</taxon>
        <taxon>Spirochaetia</taxon>
        <taxon>Leptospirales</taxon>
        <taxon>Leptospiraceae</taxon>
        <taxon>Leptospira</taxon>
    </lineage>
</organism>
<sequence length="112" mass="13034">MEQGKQNVTLMFFGKAIVKRRESGPYKITFLRGELNTDVIQEDLLLKSPNEVDRILKSIHDDRPKKKVIPLYTGPIETKVYSLSEFSDKHYDSEEKRTRLSELNLIKNNLVP</sequence>
<evidence type="ECO:0000313" key="1">
    <source>
        <dbReference type="EMBL" id="EOQ89945.1"/>
    </source>
</evidence>
<evidence type="ECO:0000313" key="2">
    <source>
        <dbReference type="Proteomes" id="UP000013996"/>
    </source>
</evidence>
<dbReference type="AlphaFoldDB" id="A0A5E8HF80"/>
<proteinExistence type="predicted"/>
<dbReference type="OrthoDB" id="320553at2"/>